<feature type="transmembrane region" description="Helical" evidence="5">
    <location>
        <begin position="325"/>
        <end position="352"/>
    </location>
</feature>
<feature type="transmembrane region" description="Helical" evidence="5">
    <location>
        <begin position="225"/>
        <end position="244"/>
    </location>
</feature>
<feature type="domain" description="O-antigen ligase-related" evidence="6">
    <location>
        <begin position="186"/>
        <end position="341"/>
    </location>
</feature>
<comment type="subcellular location">
    <subcellularLocation>
        <location evidence="1">Membrane</location>
        <topology evidence="1">Multi-pass membrane protein</topology>
    </subcellularLocation>
</comment>
<feature type="transmembrane region" description="Helical" evidence="5">
    <location>
        <begin position="391"/>
        <end position="407"/>
    </location>
</feature>
<evidence type="ECO:0000256" key="5">
    <source>
        <dbReference type="SAM" id="Phobius"/>
    </source>
</evidence>
<dbReference type="Proteomes" id="UP000183986">
    <property type="component" value="Unassembled WGS sequence"/>
</dbReference>
<feature type="transmembrane region" description="Helical" evidence="5">
    <location>
        <begin position="178"/>
        <end position="194"/>
    </location>
</feature>
<evidence type="ECO:0000256" key="3">
    <source>
        <dbReference type="ARBA" id="ARBA00022989"/>
    </source>
</evidence>
<feature type="transmembrane region" description="Helical" evidence="5">
    <location>
        <begin position="98"/>
        <end position="115"/>
    </location>
</feature>
<sequence>MTEAHQRATTVQNYLLLLVIGTFPALSVIVDGYGSALWYFLGIAGILAFTFNVSVRRILCLEPKVLFFSSATFLFFLWSLIIYLKIDPSEFSKSRLERHALLLISIPVIALLLHARLRAKDLLLSFSLSGLVFMAYWIMSDGEGRLDGLVHAIHFGNVALITLIFCVGGMLTQTKRHWTLVAAIGSVGALIAFMESGSRGGLVALFLALLVVGLWFSIFRNKIRYFVITLALVASAGIVSVKFVDPISERYKHTLSELDQYSEGQMYTSMGMRLLMWDAALKVISNAPIIGSGFSGYQTEILTRIEEGKLKPLMSDFSSEPHNQYLYQLASHGLVGLFFLLLILTIPLFYLASPPSGAISNGNVLRVTLALVFLSFLFFGLTITLFDQRRVLQNFGLFYAVAAWFLCDKKRERFQ</sequence>
<feature type="transmembrane region" description="Helical" evidence="5">
    <location>
        <begin position="364"/>
        <end position="385"/>
    </location>
</feature>
<keyword evidence="2 5" id="KW-0812">Transmembrane</keyword>
<dbReference type="Pfam" id="PF04932">
    <property type="entry name" value="Wzy_C"/>
    <property type="match status" value="1"/>
</dbReference>
<dbReference type="InterPro" id="IPR051533">
    <property type="entry name" value="WaaL-like"/>
</dbReference>
<protein>
    <recommendedName>
        <fullName evidence="6">O-antigen ligase-related domain-containing protein</fullName>
    </recommendedName>
</protein>
<feature type="transmembrane region" description="Helical" evidence="5">
    <location>
        <begin position="151"/>
        <end position="171"/>
    </location>
</feature>
<feature type="transmembrane region" description="Helical" evidence="5">
    <location>
        <begin position="200"/>
        <end position="218"/>
    </location>
</feature>
<accession>A0A1M2UT96</accession>
<keyword evidence="3 5" id="KW-1133">Transmembrane helix</keyword>
<dbReference type="OrthoDB" id="8576060at2"/>
<feature type="transmembrane region" description="Helical" evidence="5">
    <location>
        <begin position="36"/>
        <end position="53"/>
    </location>
</feature>
<dbReference type="PANTHER" id="PTHR37422">
    <property type="entry name" value="TEICHURONIC ACID BIOSYNTHESIS PROTEIN TUAE"/>
    <property type="match status" value="1"/>
</dbReference>
<evidence type="ECO:0000313" key="7">
    <source>
        <dbReference type="EMBL" id="OJS98520.1"/>
    </source>
</evidence>
<evidence type="ECO:0000313" key="8">
    <source>
        <dbReference type="Proteomes" id="UP000183986"/>
    </source>
</evidence>
<feature type="transmembrane region" description="Helical" evidence="5">
    <location>
        <begin position="122"/>
        <end position="139"/>
    </location>
</feature>
<organism evidence="7 8">
    <name type="scientific">Marinobacter nauticus</name>
    <name type="common">Marinobacter hydrocarbonoclasticus</name>
    <name type="synonym">Marinobacter aquaeolei</name>
    <dbReference type="NCBI Taxonomy" id="2743"/>
    <lineage>
        <taxon>Bacteria</taxon>
        <taxon>Pseudomonadati</taxon>
        <taxon>Pseudomonadota</taxon>
        <taxon>Gammaproteobacteria</taxon>
        <taxon>Pseudomonadales</taxon>
        <taxon>Marinobacteraceae</taxon>
        <taxon>Marinobacter</taxon>
    </lineage>
</organism>
<evidence type="ECO:0000256" key="1">
    <source>
        <dbReference type="ARBA" id="ARBA00004141"/>
    </source>
</evidence>
<keyword evidence="4 5" id="KW-0472">Membrane</keyword>
<evidence type="ECO:0000256" key="2">
    <source>
        <dbReference type="ARBA" id="ARBA00022692"/>
    </source>
</evidence>
<dbReference type="InterPro" id="IPR007016">
    <property type="entry name" value="O-antigen_ligase-rel_domated"/>
</dbReference>
<proteinExistence type="predicted"/>
<dbReference type="EMBL" id="MPKY01000003">
    <property type="protein sequence ID" value="OJS98520.1"/>
    <property type="molecule type" value="Genomic_DNA"/>
</dbReference>
<dbReference type="GO" id="GO:0016020">
    <property type="term" value="C:membrane"/>
    <property type="evidence" value="ECO:0007669"/>
    <property type="project" value="UniProtKB-SubCell"/>
</dbReference>
<dbReference type="PANTHER" id="PTHR37422:SF13">
    <property type="entry name" value="LIPOPOLYSACCHARIDE BIOSYNTHESIS PROTEIN PA4999-RELATED"/>
    <property type="match status" value="1"/>
</dbReference>
<keyword evidence="8" id="KW-1185">Reference proteome</keyword>
<name>A0A1M2UT96_MARNT</name>
<evidence type="ECO:0000256" key="4">
    <source>
        <dbReference type="ARBA" id="ARBA00023136"/>
    </source>
</evidence>
<feature type="transmembrane region" description="Helical" evidence="5">
    <location>
        <begin position="65"/>
        <end position="86"/>
    </location>
</feature>
<dbReference type="AlphaFoldDB" id="A0A1M2UT96"/>
<reference evidence="7" key="1">
    <citation type="submission" date="2016-11" db="EMBL/GenBank/DDBJ databases">
        <title>Draft Genome Sequence of Marinobacter hydrocarbonoclasticus strain STW2, a polyaromatic aromatic hydrocarbon degrading and denitrifying bacterium from rhizosphere of Seagrass Enhalus acodoides.</title>
        <authorList>
            <person name="Ling J."/>
            <person name="Dong J."/>
        </authorList>
    </citation>
    <scope>NUCLEOTIDE SEQUENCE [LARGE SCALE GENOMIC DNA]</scope>
    <source>
        <strain evidence="7">STW2</strain>
    </source>
</reference>
<feature type="transmembrane region" description="Helical" evidence="5">
    <location>
        <begin position="12"/>
        <end position="30"/>
    </location>
</feature>
<comment type="caution">
    <text evidence="7">The sequence shown here is derived from an EMBL/GenBank/DDBJ whole genome shotgun (WGS) entry which is preliminary data.</text>
</comment>
<dbReference type="RefSeq" id="WP_072678364.1">
    <property type="nucleotide sequence ID" value="NZ_MPKY01000003.1"/>
</dbReference>
<evidence type="ECO:0000259" key="6">
    <source>
        <dbReference type="Pfam" id="PF04932"/>
    </source>
</evidence>
<gene>
    <name evidence="7" type="ORF">BEE62_15955</name>
</gene>